<dbReference type="GO" id="GO:0005737">
    <property type="term" value="C:cytoplasm"/>
    <property type="evidence" value="ECO:0007669"/>
    <property type="project" value="UniProtKB-ARBA"/>
</dbReference>
<dbReference type="Gene3D" id="3.40.50.620">
    <property type="entry name" value="HUPs"/>
    <property type="match status" value="1"/>
</dbReference>
<evidence type="ECO:0000313" key="3">
    <source>
        <dbReference type="EMBL" id="KAA0159173.1"/>
    </source>
</evidence>
<dbReference type="InterPro" id="IPR014729">
    <property type="entry name" value="Rossmann-like_a/b/a_fold"/>
</dbReference>
<reference evidence="3 4" key="1">
    <citation type="submission" date="2019-07" db="EMBL/GenBank/DDBJ databases">
        <title>Genomes of Cafeteria roenbergensis.</title>
        <authorList>
            <person name="Fischer M.G."/>
            <person name="Hackl T."/>
            <person name="Roman M."/>
        </authorList>
    </citation>
    <scope>NUCLEOTIDE SEQUENCE [LARGE SCALE GENOMIC DNA]</scope>
    <source>
        <strain evidence="3 4">RCC970-E3</strain>
    </source>
</reference>
<dbReference type="PROSITE" id="PS50848">
    <property type="entry name" value="START"/>
    <property type="match status" value="1"/>
</dbReference>
<dbReference type="Pfam" id="PF01852">
    <property type="entry name" value="START"/>
    <property type="match status" value="1"/>
</dbReference>
<accession>A0A5A8D1C3</accession>
<feature type="domain" description="START" evidence="2">
    <location>
        <begin position="604"/>
        <end position="775"/>
    </location>
</feature>
<gene>
    <name evidence="3" type="ORF">FNF28_05967</name>
</gene>
<protein>
    <recommendedName>
        <fullName evidence="2">START domain-containing protein</fullName>
    </recommendedName>
</protein>
<feature type="compositionally biased region" description="Low complexity" evidence="1">
    <location>
        <begin position="462"/>
        <end position="479"/>
    </location>
</feature>
<feature type="region of interest" description="Disordered" evidence="1">
    <location>
        <begin position="461"/>
        <end position="510"/>
    </location>
</feature>
<dbReference type="Gene3D" id="1.10.579.10">
    <property type="entry name" value="DNA Cyclobutane Dipyrimidine Photolyase, subunit A, domain 3"/>
    <property type="match status" value="1"/>
</dbReference>
<feature type="compositionally biased region" description="Low complexity" evidence="1">
    <location>
        <begin position="496"/>
        <end position="510"/>
    </location>
</feature>
<dbReference type="AlphaFoldDB" id="A0A5A8D1C3"/>
<dbReference type="Gene3D" id="3.30.530.20">
    <property type="match status" value="1"/>
</dbReference>
<sequence>MPDPCAVVLLNGSLRLDDNPLLEHVAGAACVPFATQEWAGCPATAPWERGVFDALDERLEALCSGLAVMKGGDVSHAAFRELVAAAGATTLLVGEERSGLDELRKLAAAAGIEAKLVSAGGLLWREERERFAARVASKSAELSFADRGRLCAKALALGGWKAALHHVAEGAATPADLSAGTPAALCGAAPGTVDLLASGLSSCLLLGAAAVRQALTWDEYCRRRVDRRPADAAVPERWMALHSLPWAGADGCLDGHGVPAWAPKSPLTASAGEWAAAAAVSGPAAIGDAMAVVSRAFAAADATAADQRAEATSAAVASMPARAAWLASGRTGYPAVDAAVRCAASCGLLSADLQTLVIVHACQYMHLPWQAAVRWLAGLLVGGAALLPALAVRAQWSLGLLLEPEAPASHPHQMADPAAGRFARHRDPSGRFAAAWCPELDAAGIPEHWRYAPFSSGARCQPAGGAPGTPDAAGGSDAAVAPKLVPHPAHWDPTLASAAPTDSARAASEAPTDAEALLAVGATTLLRPCVSRPPGRPADSFAAMQADGPWLEASSGWRLREVHPDAAAWGVSVDSTDGAPLPLLVEEDAALVFEMSDADALGHGWTQTIHDPSSELRAWMRPSEENPAIRKGAAIFTSHGLPASAVAAVIADLELYTLWDRSWADVRPVRRINDDNEALYFVTQTPPVPFVQARDFPMVRHVMSDNERGEHVIMFRSAEHELCPPRKNHTRGLTLGVIGFTVQDVPTAAGEPPACRVSFVTAADARGNIPAWIINFIGKSLPVSWRDTCSTAAREAFLA</sequence>
<comment type="caution">
    <text evidence="3">The sequence shown here is derived from an EMBL/GenBank/DDBJ whole genome shotgun (WGS) entry which is preliminary data.</text>
</comment>
<evidence type="ECO:0000259" key="2">
    <source>
        <dbReference type="PROSITE" id="PS50848"/>
    </source>
</evidence>
<evidence type="ECO:0000313" key="4">
    <source>
        <dbReference type="Proteomes" id="UP000324907"/>
    </source>
</evidence>
<dbReference type="PANTHER" id="PTHR19308:SF14">
    <property type="entry name" value="START DOMAIN-CONTAINING PROTEIN"/>
    <property type="match status" value="1"/>
</dbReference>
<dbReference type="SUPFAM" id="SSF48173">
    <property type="entry name" value="Cryptochrome/photolyase FAD-binding domain"/>
    <property type="match status" value="1"/>
</dbReference>
<dbReference type="GO" id="GO:0008289">
    <property type="term" value="F:lipid binding"/>
    <property type="evidence" value="ECO:0007669"/>
    <property type="project" value="InterPro"/>
</dbReference>
<dbReference type="SUPFAM" id="SSF52425">
    <property type="entry name" value="Cryptochrome/photolyase, N-terminal domain"/>
    <property type="match status" value="1"/>
</dbReference>
<dbReference type="EMBL" id="VLTL01000135">
    <property type="protein sequence ID" value="KAA0159173.1"/>
    <property type="molecule type" value="Genomic_DNA"/>
</dbReference>
<dbReference type="InterPro" id="IPR005101">
    <property type="entry name" value="Cryptochr/Photolyase_FAD-bd"/>
</dbReference>
<dbReference type="InterPro" id="IPR036155">
    <property type="entry name" value="Crypto/Photolyase_N_sf"/>
</dbReference>
<dbReference type="CDD" id="cd00177">
    <property type="entry name" value="START"/>
    <property type="match status" value="1"/>
</dbReference>
<dbReference type="InterPro" id="IPR036134">
    <property type="entry name" value="Crypto/Photolyase_FAD-like_sf"/>
</dbReference>
<organism evidence="3 4">
    <name type="scientific">Cafeteria roenbergensis</name>
    <name type="common">Marine flagellate</name>
    <dbReference type="NCBI Taxonomy" id="33653"/>
    <lineage>
        <taxon>Eukaryota</taxon>
        <taxon>Sar</taxon>
        <taxon>Stramenopiles</taxon>
        <taxon>Bigyra</taxon>
        <taxon>Opalozoa</taxon>
        <taxon>Bicosoecida</taxon>
        <taxon>Cafeteriaceae</taxon>
        <taxon>Cafeteria</taxon>
    </lineage>
</organism>
<proteinExistence type="predicted"/>
<evidence type="ECO:0000256" key="1">
    <source>
        <dbReference type="SAM" id="MobiDB-lite"/>
    </source>
</evidence>
<dbReference type="InterPro" id="IPR051213">
    <property type="entry name" value="START_lipid_transfer"/>
</dbReference>
<name>A0A5A8D1C3_CAFRO</name>
<dbReference type="Pfam" id="PF03441">
    <property type="entry name" value="FAD_binding_7"/>
    <property type="match status" value="1"/>
</dbReference>
<dbReference type="Proteomes" id="UP000324907">
    <property type="component" value="Unassembled WGS sequence"/>
</dbReference>
<dbReference type="SUPFAM" id="SSF55961">
    <property type="entry name" value="Bet v1-like"/>
    <property type="match status" value="1"/>
</dbReference>
<dbReference type="InterPro" id="IPR002913">
    <property type="entry name" value="START_lipid-bd_dom"/>
</dbReference>
<dbReference type="PANTHER" id="PTHR19308">
    <property type="entry name" value="PHOSPHATIDYLCHOLINE TRANSFER PROTEIN"/>
    <property type="match status" value="1"/>
</dbReference>
<dbReference type="InterPro" id="IPR023393">
    <property type="entry name" value="START-like_dom_sf"/>
</dbReference>